<proteinExistence type="predicted"/>
<reference evidence="3 4" key="1">
    <citation type="submission" date="2016-03" db="EMBL/GenBank/DDBJ databases">
        <title>Trachymyrmex septentrionalis WGS genome.</title>
        <authorList>
            <person name="Nygaard S."/>
            <person name="Hu H."/>
            <person name="Boomsma J."/>
            <person name="Zhang G."/>
        </authorList>
    </citation>
    <scope>NUCLEOTIDE SEQUENCE [LARGE SCALE GENOMIC DNA]</scope>
    <source>
        <strain evidence="3">Tsep2-gDNA-1</strain>
        <tissue evidence="3">Whole body</tissue>
    </source>
</reference>
<dbReference type="InterPro" id="IPR036397">
    <property type="entry name" value="RNaseH_sf"/>
</dbReference>
<sequence length="252" mass="29408">HQDNAWVHMCPTPMAKFNEFHYKLLPHPAYSPDLTPYDYFVFPEEMITDKFFFKDHDELLVTRANKSNVMVVVFLYKDYASLFTNVPIELATENIVKRWDYIASTAILLNQFLIVVRFVMNSTFFSFNNNFYKQIFGTFIGSPLFPCSGVFLNFYSNHPLCHKTGVIMGTVDRIILLSNNGYPLQLICFTIHNRLNIALKMNSKLVYSIPNTLKNYIKKGNDLLDFFSHQDVVYKIYCENCNASYMGQTKRK</sequence>
<feature type="non-terminal residue" evidence="3">
    <location>
        <position position="1"/>
    </location>
</feature>
<keyword evidence="1" id="KW-0812">Transmembrane</keyword>
<dbReference type="InterPro" id="IPR058912">
    <property type="entry name" value="HTH_animal"/>
</dbReference>
<dbReference type="EMBL" id="KQ981798">
    <property type="protein sequence ID" value="KYN35748.1"/>
    <property type="molecule type" value="Genomic_DNA"/>
</dbReference>
<keyword evidence="1" id="KW-1133">Transmembrane helix</keyword>
<dbReference type="Gene3D" id="3.30.420.10">
    <property type="entry name" value="Ribonuclease H-like superfamily/Ribonuclease H"/>
    <property type="match status" value="1"/>
</dbReference>
<evidence type="ECO:0000259" key="2">
    <source>
        <dbReference type="Pfam" id="PF26215"/>
    </source>
</evidence>
<evidence type="ECO:0000256" key="1">
    <source>
        <dbReference type="SAM" id="Phobius"/>
    </source>
</evidence>
<evidence type="ECO:0000313" key="3">
    <source>
        <dbReference type="EMBL" id="KYN35748.1"/>
    </source>
</evidence>
<organism evidence="3 4">
    <name type="scientific">Trachymyrmex septentrionalis</name>
    <dbReference type="NCBI Taxonomy" id="34720"/>
    <lineage>
        <taxon>Eukaryota</taxon>
        <taxon>Metazoa</taxon>
        <taxon>Ecdysozoa</taxon>
        <taxon>Arthropoda</taxon>
        <taxon>Hexapoda</taxon>
        <taxon>Insecta</taxon>
        <taxon>Pterygota</taxon>
        <taxon>Neoptera</taxon>
        <taxon>Endopterygota</taxon>
        <taxon>Hymenoptera</taxon>
        <taxon>Apocrita</taxon>
        <taxon>Aculeata</taxon>
        <taxon>Formicoidea</taxon>
        <taxon>Formicidae</taxon>
        <taxon>Myrmicinae</taxon>
        <taxon>Trachymyrmex</taxon>
    </lineage>
</organism>
<dbReference type="GO" id="GO:0003676">
    <property type="term" value="F:nucleic acid binding"/>
    <property type="evidence" value="ECO:0007669"/>
    <property type="project" value="InterPro"/>
</dbReference>
<dbReference type="PANTHER" id="PTHR21301">
    <property type="entry name" value="REVERSE TRANSCRIPTASE"/>
    <property type="match status" value="1"/>
</dbReference>
<keyword evidence="1" id="KW-0472">Membrane</keyword>
<protein>
    <recommendedName>
        <fullName evidence="2">Helix-turn-helix domain-containing protein</fullName>
    </recommendedName>
</protein>
<accession>A0A195F5K8</accession>
<dbReference type="Pfam" id="PF26215">
    <property type="entry name" value="HTH_animal"/>
    <property type="match status" value="1"/>
</dbReference>
<dbReference type="AlphaFoldDB" id="A0A195F5K8"/>
<evidence type="ECO:0000313" key="4">
    <source>
        <dbReference type="Proteomes" id="UP000078541"/>
    </source>
</evidence>
<feature type="domain" description="Helix-turn-helix" evidence="2">
    <location>
        <begin position="151"/>
        <end position="180"/>
    </location>
</feature>
<keyword evidence="4" id="KW-1185">Reference proteome</keyword>
<name>A0A195F5K8_9HYME</name>
<feature type="transmembrane region" description="Helical" evidence="1">
    <location>
        <begin position="135"/>
        <end position="155"/>
    </location>
</feature>
<gene>
    <name evidence="3" type="ORF">ALC56_09948</name>
</gene>
<dbReference type="Proteomes" id="UP000078541">
    <property type="component" value="Unassembled WGS sequence"/>
</dbReference>
<feature type="transmembrane region" description="Helical" evidence="1">
    <location>
        <begin position="101"/>
        <end position="120"/>
    </location>
</feature>
<dbReference type="PANTHER" id="PTHR21301:SF10">
    <property type="entry name" value="REVERSE TRANSCRIPTASE DOMAIN-CONTAINING PROTEIN"/>
    <property type="match status" value="1"/>
</dbReference>